<dbReference type="AlphaFoldDB" id="A0A2A8CXY6"/>
<dbReference type="EMBL" id="PDEQ01000004">
    <property type="protein sequence ID" value="PEN13490.1"/>
    <property type="molecule type" value="Genomic_DNA"/>
</dbReference>
<accession>A0A2A8CXY6</accession>
<proteinExistence type="predicted"/>
<dbReference type="RefSeq" id="WP_098075412.1">
    <property type="nucleotide sequence ID" value="NZ_PDEQ01000004.1"/>
</dbReference>
<keyword evidence="2" id="KW-1185">Reference proteome</keyword>
<reference evidence="1 2" key="1">
    <citation type="submission" date="2017-10" db="EMBL/GenBank/DDBJ databases">
        <title>Draft genome of Longibacter Salinarum.</title>
        <authorList>
            <person name="Goh K.M."/>
            <person name="Shamsir M.S."/>
            <person name="Lim S.W."/>
        </authorList>
    </citation>
    <scope>NUCLEOTIDE SEQUENCE [LARGE SCALE GENOMIC DNA]</scope>
    <source>
        <strain evidence="1 2">KCTC 52045</strain>
    </source>
</reference>
<dbReference type="SUPFAM" id="SSF158446">
    <property type="entry name" value="IVS-encoded protein-like"/>
    <property type="match status" value="1"/>
</dbReference>
<gene>
    <name evidence="1" type="ORF">CRI94_09225</name>
</gene>
<dbReference type="InterPro" id="IPR012657">
    <property type="entry name" value="23S_rRNA-intervening_sequence"/>
</dbReference>
<organism evidence="1 2">
    <name type="scientific">Longibacter salinarum</name>
    <dbReference type="NCBI Taxonomy" id="1850348"/>
    <lineage>
        <taxon>Bacteria</taxon>
        <taxon>Pseudomonadati</taxon>
        <taxon>Rhodothermota</taxon>
        <taxon>Rhodothermia</taxon>
        <taxon>Rhodothermales</taxon>
        <taxon>Salisaetaceae</taxon>
        <taxon>Longibacter</taxon>
    </lineage>
</organism>
<dbReference type="PANTHER" id="PTHR38471">
    <property type="entry name" value="FOUR HELIX BUNDLE PROTEIN"/>
    <property type="match status" value="1"/>
</dbReference>
<sequence>MGFSSYRDIDAWKKARKLTGDVYQVTRSGGLRRDFGLRDQMQRSAVSVMSNIAEGFGRGSNREFIQFLLQARASSLELQSHLYVAYDVRYISEQQFDTLYDACGEVIALITGLLSYLKSSNRKGYKFNEPK</sequence>
<dbReference type="NCBIfam" id="TIGR02436">
    <property type="entry name" value="four helix bundle protein"/>
    <property type="match status" value="1"/>
</dbReference>
<evidence type="ECO:0000313" key="1">
    <source>
        <dbReference type="EMBL" id="PEN13490.1"/>
    </source>
</evidence>
<dbReference type="Pfam" id="PF05635">
    <property type="entry name" value="23S_rRNA_IVP"/>
    <property type="match status" value="1"/>
</dbReference>
<dbReference type="Proteomes" id="UP000220102">
    <property type="component" value="Unassembled WGS sequence"/>
</dbReference>
<dbReference type="OrthoDB" id="5515766at2"/>
<dbReference type="InterPro" id="IPR036583">
    <property type="entry name" value="23S_rRNA_IVS_sf"/>
</dbReference>
<dbReference type="CDD" id="cd16377">
    <property type="entry name" value="23S_rRNA_IVP_like"/>
    <property type="match status" value="1"/>
</dbReference>
<dbReference type="Gene3D" id="1.20.1440.60">
    <property type="entry name" value="23S rRNA-intervening sequence"/>
    <property type="match status" value="1"/>
</dbReference>
<evidence type="ECO:0000313" key="2">
    <source>
        <dbReference type="Proteomes" id="UP000220102"/>
    </source>
</evidence>
<protein>
    <submittedName>
        <fullName evidence="1">Four helix bundle protein</fullName>
    </submittedName>
</protein>
<dbReference type="PANTHER" id="PTHR38471:SF2">
    <property type="entry name" value="FOUR HELIX BUNDLE PROTEIN"/>
    <property type="match status" value="1"/>
</dbReference>
<name>A0A2A8CXY6_9BACT</name>
<comment type="caution">
    <text evidence="1">The sequence shown here is derived from an EMBL/GenBank/DDBJ whole genome shotgun (WGS) entry which is preliminary data.</text>
</comment>